<comment type="similarity">
    <text evidence="1">Belongs to the peptidase S9C family.</text>
</comment>
<dbReference type="Gene3D" id="3.40.50.1820">
    <property type="entry name" value="alpha/beta hydrolase"/>
    <property type="match status" value="1"/>
</dbReference>
<dbReference type="AlphaFoldDB" id="M5G2E7"/>
<gene>
    <name evidence="6" type="ORF">DACRYDRAFT_117633</name>
</gene>
<reference evidence="6 7" key="1">
    <citation type="journal article" date="2012" name="Science">
        <title>The Paleozoic origin of enzymatic lignin decomposition reconstructed from 31 fungal genomes.</title>
        <authorList>
            <person name="Floudas D."/>
            <person name="Binder M."/>
            <person name="Riley R."/>
            <person name="Barry K."/>
            <person name="Blanchette R.A."/>
            <person name="Henrissat B."/>
            <person name="Martinez A.T."/>
            <person name="Otillar R."/>
            <person name="Spatafora J.W."/>
            <person name="Yadav J.S."/>
            <person name="Aerts A."/>
            <person name="Benoit I."/>
            <person name="Boyd A."/>
            <person name="Carlson A."/>
            <person name="Copeland A."/>
            <person name="Coutinho P.M."/>
            <person name="de Vries R.P."/>
            <person name="Ferreira P."/>
            <person name="Findley K."/>
            <person name="Foster B."/>
            <person name="Gaskell J."/>
            <person name="Glotzer D."/>
            <person name="Gorecki P."/>
            <person name="Heitman J."/>
            <person name="Hesse C."/>
            <person name="Hori C."/>
            <person name="Igarashi K."/>
            <person name="Jurgens J.A."/>
            <person name="Kallen N."/>
            <person name="Kersten P."/>
            <person name="Kohler A."/>
            <person name="Kuees U."/>
            <person name="Kumar T.K.A."/>
            <person name="Kuo A."/>
            <person name="LaButti K."/>
            <person name="Larrondo L.F."/>
            <person name="Lindquist E."/>
            <person name="Ling A."/>
            <person name="Lombard V."/>
            <person name="Lucas S."/>
            <person name="Lundell T."/>
            <person name="Martin R."/>
            <person name="McLaughlin D.J."/>
            <person name="Morgenstern I."/>
            <person name="Morin E."/>
            <person name="Murat C."/>
            <person name="Nagy L.G."/>
            <person name="Nolan M."/>
            <person name="Ohm R.A."/>
            <person name="Patyshakuliyeva A."/>
            <person name="Rokas A."/>
            <person name="Ruiz-Duenas F.J."/>
            <person name="Sabat G."/>
            <person name="Salamov A."/>
            <person name="Samejima M."/>
            <person name="Schmutz J."/>
            <person name="Slot J.C."/>
            <person name="St John F."/>
            <person name="Stenlid J."/>
            <person name="Sun H."/>
            <person name="Sun S."/>
            <person name="Syed K."/>
            <person name="Tsang A."/>
            <person name="Wiebenga A."/>
            <person name="Young D."/>
            <person name="Pisabarro A."/>
            <person name="Eastwood D.C."/>
            <person name="Martin F."/>
            <person name="Cullen D."/>
            <person name="Grigoriev I.V."/>
            <person name="Hibbett D.S."/>
        </authorList>
    </citation>
    <scope>NUCLEOTIDE SEQUENCE [LARGE SCALE GENOMIC DNA]</scope>
    <source>
        <strain evidence="6 7">DJM-731 SS1</strain>
    </source>
</reference>
<dbReference type="GO" id="GO:0004252">
    <property type="term" value="F:serine-type endopeptidase activity"/>
    <property type="evidence" value="ECO:0007669"/>
    <property type="project" value="TreeGrafter"/>
</dbReference>
<dbReference type="HOGENOM" id="CLU_008615_2_0_1"/>
<dbReference type="RefSeq" id="XP_040626934.1">
    <property type="nucleotide sequence ID" value="XM_040770425.1"/>
</dbReference>
<evidence type="ECO:0000256" key="4">
    <source>
        <dbReference type="ARBA" id="ARBA00032829"/>
    </source>
</evidence>
<dbReference type="GO" id="GO:0006508">
    <property type="term" value="P:proteolysis"/>
    <property type="evidence" value="ECO:0007669"/>
    <property type="project" value="InterPro"/>
</dbReference>
<feature type="domain" description="Peptidase S9 prolyl oligopeptidase catalytic" evidence="5">
    <location>
        <begin position="467"/>
        <end position="664"/>
    </location>
</feature>
<dbReference type="Pfam" id="PF00326">
    <property type="entry name" value="Peptidase_S9"/>
    <property type="match status" value="1"/>
</dbReference>
<dbReference type="InterPro" id="IPR001375">
    <property type="entry name" value="Peptidase_S9_cat"/>
</dbReference>
<accession>M5G2E7</accession>
<dbReference type="SUPFAM" id="SSF82171">
    <property type="entry name" value="DPP6 N-terminal domain-like"/>
    <property type="match status" value="1"/>
</dbReference>
<keyword evidence="2 6" id="KW-0378">Hydrolase</keyword>
<keyword evidence="3" id="KW-0720">Serine protease</keyword>
<name>M5G2E7_DACPD</name>
<dbReference type="SUPFAM" id="SSF53474">
    <property type="entry name" value="alpha/beta-Hydrolases"/>
    <property type="match status" value="1"/>
</dbReference>
<keyword evidence="7" id="KW-1185">Reference proteome</keyword>
<dbReference type="InterPro" id="IPR011042">
    <property type="entry name" value="6-blade_b-propeller_TolB-like"/>
</dbReference>
<sequence length="666" mass="74088">MSLDKVIEGVTGSTFITHVALSPSARQVIYSIAPKYHSVKQENATSALWISDLSPGSKSRQLTSGDHNDSLPTWSADESGVFFLSDRHKQDDKPGPAAIYAIPTKVGGESYAFTSKENKSAIGQFWLSPDGRYIAYVASREPTAEEQRKEKEKDDPIIFGDKKANAQLWLLTLTTRQVRRLQLGPKDNWHVQWIAWSPDSKDIMVLMKENSSLEFNESTAALLRLSVLPHAAGLVQQVCTLPRLSAGVVLWPSQDEISLLQSFIPDQLSSSITLYFRSSLPEGDIWKQYYGDVEDLVGIQDLHDGKTLAPMVAYGVQTRLDLLTSAGPKKTIWYGDGNVPDEYDIKLTKNGDYVLVAVVSSGTRNEPPELWTGTLASSKLAEGETLKLTEKLSSHNAWTAELPKISVQVIKYKAKDGTEIEGIVTWPKHKERKALPTVLFPHGGPYHRDTPDFDLKSYWAKELPVFAGYLVLCPQYRGSSGRGNRFARSAHAQMGTHDWTDCYDMLQYAIAQGWADKDMLGLAGWSQGGFLTAWGVSQTKDLFKAAVMGAGVCDWGMMAAESDMPEFEADLGGSWPWTENRVDQNGSPIRHIKGIKTPVLILHGEKDARVPTTQGITFHRGLRRVSGHPDNHQLIIYPRELHAFTEKKHAEDVIRRLIGHMDAYLI</sequence>
<dbReference type="EMBL" id="JH795868">
    <property type="protein sequence ID" value="EJU00037.1"/>
    <property type="molecule type" value="Genomic_DNA"/>
</dbReference>
<dbReference type="PANTHER" id="PTHR42776:SF27">
    <property type="entry name" value="DIPEPTIDYL PEPTIDASE FAMILY MEMBER 6"/>
    <property type="match status" value="1"/>
</dbReference>
<dbReference type="OrthoDB" id="43744at2759"/>
<evidence type="ECO:0000256" key="3">
    <source>
        <dbReference type="ARBA" id="ARBA00022825"/>
    </source>
</evidence>
<dbReference type="InterPro" id="IPR029058">
    <property type="entry name" value="AB_hydrolase_fold"/>
</dbReference>
<evidence type="ECO:0000256" key="1">
    <source>
        <dbReference type="ARBA" id="ARBA00010040"/>
    </source>
</evidence>
<dbReference type="Proteomes" id="UP000030653">
    <property type="component" value="Unassembled WGS sequence"/>
</dbReference>
<keyword evidence="3" id="KW-0645">Protease</keyword>
<evidence type="ECO:0000259" key="5">
    <source>
        <dbReference type="Pfam" id="PF00326"/>
    </source>
</evidence>
<organism evidence="6 7">
    <name type="scientific">Dacryopinax primogenitus (strain DJM 731)</name>
    <name type="common">Brown rot fungus</name>
    <dbReference type="NCBI Taxonomy" id="1858805"/>
    <lineage>
        <taxon>Eukaryota</taxon>
        <taxon>Fungi</taxon>
        <taxon>Dikarya</taxon>
        <taxon>Basidiomycota</taxon>
        <taxon>Agaricomycotina</taxon>
        <taxon>Dacrymycetes</taxon>
        <taxon>Dacrymycetales</taxon>
        <taxon>Dacrymycetaceae</taxon>
        <taxon>Dacryopinax</taxon>
    </lineage>
</organism>
<evidence type="ECO:0000313" key="6">
    <source>
        <dbReference type="EMBL" id="EJU00037.1"/>
    </source>
</evidence>
<dbReference type="Gene3D" id="2.120.10.30">
    <property type="entry name" value="TolB, C-terminal domain"/>
    <property type="match status" value="1"/>
</dbReference>
<dbReference type="PANTHER" id="PTHR42776">
    <property type="entry name" value="SERINE PEPTIDASE S9 FAMILY MEMBER"/>
    <property type="match status" value="1"/>
</dbReference>
<evidence type="ECO:0000256" key="2">
    <source>
        <dbReference type="ARBA" id="ARBA00022801"/>
    </source>
</evidence>
<dbReference type="GeneID" id="63685487"/>
<dbReference type="STRING" id="1858805.M5G2E7"/>
<dbReference type="Pfam" id="PF07676">
    <property type="entry name" value="PD40"/>
    <property type="match status" value="2"/>
</dbReference>
<dbReference type="OMA" id="AVMGWSN"/>
<dbReference type="InterPro" id="IPR011659">
    <property type="entry name" value="WD40"/>
</dbReference>
<evidence type="ECO:0000313" key="7">
    <source>
        <dbReference type="Proteomes" id="UP000030653"/>
    </source>
</evidence>
<protein>
    <recommendedName>
        <fullName evidence="4">Dipeptidyl-peptidase V</fullName>
    </recommendedName>
</protein>
<proteinExistence type="inferred from homology"/>